<comment type="subcellular location">
    <subcellularLocation>
        <location evidence="1">Cell outer membrane</location>
        <topology evidence="1">Multi-pass membrane protein</topology>
    </subcellularLocation>
</comment>
<comment type="subunit">
    <text evidence="2">Homotrimer.</text>
</comment>
<evidence type="ECO:0000256" key="4">
    <source>
        <dbReference type="ARBA" id="ARBA00022452"/>
    </source>
</evidence>
<evidence type="ECO:0000256" key="10">
    <source>
        <dbReference type="ARBA" id="ARBA00023237"/>
    </source>
</evidence>
<dbReference type="PRINTS" id="PR00184">
    <property type="entry name" value="NEISSPPORIN"/>
</dbReference>
<evidence type="ECO:0000256" key="8">
    <source>
        <dbReference type="ARBA" id="ARBA00023114"/>
    </source>
</evidence>
<dbReference type="PANTHER" id="PTHR34501">
    <property type="entry name" value="PROTEIN YDDL-RELATED"/>
    <property type="match status" value="1"/>
</dbReference>
<dbReference type="CDD" id="cd00342">
    <property type="entry name" value="gram_neg_porins"/>
    <property type="match status" value="1"/>
</dbReference>
<keyword evidence="14" id="KW-1185">Reference proteome</keyword>
<dbReference type="GO" id="GO:0015288">
    <property type="term" value="F:porin activity"/>
    <property type="evidence" value="ECO:0007669"/>
    <property type="project" value="UniProtKB-KW"/>
</dbReference>
<feature type="signal peptide" evidence="11">
    <location>
        <begin position="1"/>
        <end position="20"/>
    </location>
</feature>
<dbReference type="SUPFAM" id="SSF56935">
    <property type="entry name" value="Porins"/>
    <property type="match status" value="1"/>
</dbReference>
<evidence type="ECO:0000256" key="11">
    <source>
        <dbReference type="SAM" id="SignalP"/>
    </source>
</evidence>
<evidence type="ECO:0000259" key="12">
    <source>
        <dbReference type="Pfam" id="PF13609"/>
    </source>
</evidence>
<comment type="caution">
    <text evidence="13">The sequence shown here is derived from an EMBL/GenBank/DDBJ whole genome shotgun (WGS) entry which is preliminary data.</text>
</comment>
<accession>A0A849P5W7</accession>
<keyword evidence="7" id="KW-0406">Ion transport</keyword>
<keyword evidence="10" id="KW-0998">Cell outer membrane</keyword>
<evidence type="ECO:0000256" key="6">
    <source>
        <dbReference type="ARBA" id="ARBA00022729"/>
    </source>
</evidence>
<organism evidence="13 14">
    <name type="scientific">Pelistega suis</name>
    <dbReference type="NCBI Taxonomy" id="1631957"/>
    <lineage>
        <taxon>Bacteria</taxon>
        <taxon>Pseudomonadati</taxon>
        <taxon>Pseudomonadota</taxon>
        <taxon>Betaproteobacteria</taxon>
        <taxon>Burkholderiales</taxon>
        <taxon>Alcaligenaceae</taxon>
        <taxon>Pelistega</taxon>
    </lineage>
</organism>
<dbReference type="GO" id="GO:0009279">
    <property type="term" value="C:cell outer membrane"/>
    <property type="evidence" value="ECO:0007669"/>
    <property type="project" value="UniProtKB-SubCell"/>
</dbReference>
<dbReference type="InterPro" id="IPR033900">
    <property type="entry name" value="Gram_neg_porin_domain"/>
</dbReference>
<protein>
    <submittedName>
        <fullName evidence="13">Porin</fullName>
    </submittedName>
</protein>
<feature type="domain" description="Porin" evidence="12">
    <location>
        <begin position="8"/>
        <end position="370"/>
    </location>
</feature>
<dbReference type="Pfam" id="PF13609">
    <property type="entry name" value="Porin_4"/>
    <property type="match status" value="1"/>
</dbReference>
<keyword evidence="4" id="KW-1134">Transmembrane beta strand</keyword>
<proteinExistence type="predicted"/>
<dbReference type="GO" id="GO:0006811">
    <property type="term" value="P:monoatomic ion transport"/>
    <property type="evidence" value="ECO:0007669"/>
    <property type="project" value="UniProtKB-KW"/>
</dbReference>
<keyword evidence="9" id="KW-0472">Membrane</keyword>
<evidence type="ECO:0000313" key="13">
    <source>
        <dbReference type="EMBL" id="NOL51125.1"/>
    </source>
</evidence>
<keyword evidence="5" id="KW-0812">Transmembrane</keyword>
<keyword evidence="8" id="KW-0626">Porin</keyword>
<evidence type="ECO:0000256" key="1">
    <source>
        <dbReference type="ARBA" id="ARBA00004571"/>
    </source>
</evidence>
<dbReference type="InterPro" id="IPR050298">
    <property type="entry name" value="Gram-neg_bact_OMP"/>
</dbReference>
<dbReference type="GO" id="GO:0046930">
    <property type="term" value="C:pore complex"/>
    <property type="evidence" value="ECO:0007669"/>
    <property type="project" value="UniProtKB-KW"/>
</dbReference>
<dbReference type="AlphaFoldDB" id="A0A849P5W7"/>
<evidence type="ECO:0000256" key="2">
    <source>
        <dbReference type="ARBA" id="ARBA00011233"/>
    </source>
</evidence>
<evidence type="ECO:0000256" key="3">
    <source>
        <dbReference type="ARBA" id="ARBA00022448"/>
    </source>
</evidence>
<evidence type="ECO:0000313" key="14">
    <source>
        <dbReference type="Proteomes" id="UP000537862"/>
    </source>
</evidence>
<dbReference type="PANTHER" id="PTHR34501:SF9">
    <property type="entry name" value="MAJOR OUTER MEMBRANE PROTEIN P.IA"/>
    <property type="match status" value="1"/>
</dbReference>
<dbReference type="RefSeq" id="WP_171679793.1">
    <property type="nucleotide sequence ID" value="NZ_JABGBN010000001.1"/>
</dbReference>
<keyword evidence="6 11" id="KW-0732">Signal</keyword>
<dbReference type="InterPro" id="IPR023614">
    <property type="entry name" value="Porin_dom_sf"/>
</dbReference>
<dbReference type="Proteomes" id="UP000537862">
    <property type="component" value="Unassembled WGS sequence"/>
</dbReference>
<keyword evidence="3" id="KW-0813">Transport</keyword>
<name>A0A849P5W7_9BURK</name>
<reference evidence="13 14" key="1">
    <citation type="submission" date="2020-05" db="EMBL/GenBank/DDBJ databases">
        <authorList>
            <person name="Niu N."/>
        </authorList>
    </citation>
    <scope>NUCLEOTIDE SEQUENCE [LARGE SCALE GENOMIC DNA]</scope>
    <source>
        <strain evidence="13 14">3340-03</strain>
    </source>
</reference>
<gene>
    <name evidence="13" type="ORF">HKX39_02895</name>
</gene>
<sequence>MNKSILLTALLSTVATATQAEETSVTLYGVADGGYGITSQSIKVDGEKVWSNRTIGARSGVQAGNRWGLKGSHDLGNGTAAIFQLESGFDLNDGTSLQGGRLFGRRAVVGLTSNSWGTVTIGRQYSVADDFIAKLDPFGISYSQASFTRTFADSVGVRRDNVIKYLSPSFSGFSFGVSLIADDTQNYTSTTNDVKTRNAAVGVGFGYKNGPIMLGAAYDYERNKQTVNGMTNPRYNKSMSSWVLGGTYDFEVVKLHLIYGQQHNGVISGNFGLAGTLLKETPHFAAYNFNSQRVRTQSWLLGLSSKITASDRVMFSYQGGRIKHSSLVVPSNAMDVGAVRVNSHIWSLAYVHSLSKRTLFYGIASYGQFKAKFGANNTQRAKMKSTEVGVGLTHRF</sequence>
<feature type="chain" id="PRO_5033067696" evidence="11">
    <location>
        <begin position="21"/>
        <end position="396"/>
    </location>
</feature>
<evidence type="ECO:0000256" key="7">
    <source>
        <dbReference type="ARBA" id="ARBA00023065"/>
    </source>
</evidence>
<evidence type="ECO:0000256" key="9">
    <source>
        <dbReference type="ARBA" id="ARBA00023136"/>
    </source>
</evidence>
<evidence type="ECO:0000256" key="5">
    <source>
        <dbReference type="ARBA" id="ARBA00022692"/>
    </source>
</evidence>
<dbReference type="EMBL" id="JABGBN010000001">
    <property type="protein sequence ID" value="NOL51125.1"/>
    <property type="molecule type" value="Genomic_DNA"/>
</dbReference>
<dbReference type="InterPro" id="IPR002299">
    <property type="entry name" value="Porin_Neis"/>
</dbReference>
<dbReference type="Gene3D" id="2.40.160.10">
    <property type="entry name" value="Porin"/>
    <property type="match status" value="1"/>
</dbReference>